<dbReference type="InterPro" id="IPR041325">
    <property type="entry name" value="Gln_deamidase_2"/>
</dbReference>
<dbReference type="Gene3D" id="3.10.620.30">
    <property type="match status" value="1"/>
</dbReference>
<proteinExistence type="predicted"/>
<evidence type="ECO:0000313" key="3">
    <source>
        <dbReference type="Proteomes" id="UP000075391"/>
    </source>
</evidence>
<dbReference type="AlphaFoldDB" id="A0A150WCM1"/>
<dbReference type="OrthoDB" id="5291157at2"/>
<organism evidence="2 3">
    <name type="scientific">Bdellovibrio bacteriovorus</name>
    <dbReference type="NCBI Taxonomy" id="959"/>
    <lineage>
        <taxon>Bacteria</taxon>
        <taxon>Pseudomonadati</taxon>
        <taxon>Bdellovibrionota</taxon>
        <taxon>Bdellovibrionia</taxon>
        <taxon>Bdellovibrionales</taxon>
        <taxon>Pseudobdellovibrionaceae</taxon>
        <taxon>Bdellovibrio</taxon>
    </lineage>
</organism>
<dbReference type="Proteomes" id="UP000075391">
    <property type="component" value="Unassembled WGS sequence"/>
</dbReference>
<evidence type="ECO:0000259" key="1">
    <source>
        <dbReference type="Pfam" id="PF18626"/>
    </source>
</evidence>
<gene>
    <name evidence="2" type="ORF">AZI85_11660</name>
</gene>
<sequence>MYVLLFLFSFHFSWALTPQEACQFKEAVQAAPDDFSSRDRMMAEELCSAAGHYEEPLLPDQNASKKVGTSAAMTDYSEFYQSLSKSLNNLNKPEICDPKESAPKGVVYPTMTLAKTAAGNIPVSVLTEDEAKKIFSEFAKDERYAFGATQNGCYARAHIFAQQMEKKGIRVAKMFLEGELIIPEDKRQYPENYMWNYHVAPVVAVQTKKGIELHILDPALYDKPVPVKQWTDKLLTTPKAKKEALAYITDRFNLGPLRGETLPSAKNEPNRLKWHAADTVQAEQELDARREEQSMLAYEREQLKREKGL</sequence>
<feature type="domain" description="Protein glutaminase" evidence="1">
    <location>
        <begin position="131"/>
        <end position="233"/>
    </location>
</feature>
<reference evidence="2 3" key="1">
    <citation type="submission" date="2016-03" db="EMBL/GenBank/DDBJ databases">
        <authorList>
            <person name="Ploux O."/>
        </authorList>
    </citation>
    <scope>NUCLEOTIDE SEQUENCE [LARGE SCALE GENOMIC DNA]</scope>
    <source>
        <strain evidence="2 3">BER2</strain>
    </source>
</reference>
<accession>A0A150WCM1</accession>
<name>A0A150WCM1_BDEBC</name>
<protein>
    <recommendedName>
        <fullName evidence="1">Protein glutaminase domain-containing protein</fullName>
    </recommendedName>
</protein>
<dbReference type="Pfam" id="PF18626">
    <property type="entry name" value="Gln_deamidase_2"/>
    <property type="match status" value="1"/>
</dbReference>
<evidence type="ECO:0000313" key="2">
    <source>
        <dbReference type="EMBL" id="KYG60649.1"/>
    </source>
</evidence>
<dbReference type="EMBL" id="LUKF01000019">
    <property type="protein sequence ID" value="KYG60649.1"/>
    <property type="molecule type" value="Genomic_DNA"/>
</dbReference>
<comment type="caution">
    <text evidence="2">The sequence shown here is derived from an EMBL/GenBank/DDBJ whole genome shotgun (WGS) entry which is preliminary data.</text>
</comment>